<dbReference type="EMBL" id="LGBR01000001">
    <property type="protein sequence ID" value="KOY52939.1"/>
    <property type="molecule type" value="Genomic_DNA"/>
</dbReference>
<dbReference type="EMBL" id="FNUE01000002">
    <property type="protein sequence ID" value="SEE54751.1"/>
    <property type="molecule type" value="Genomic_DNA"/>
</dbReference>
<keyword evidence="5" id="KW-1185">Reference proteome</keyword>
<dbReference type="PANTHER" id="PTHR42663">
    <property type="entry name" value="HYDROLASE C777.06C-RELATED-RELATED"/>
    <property type="match status" value="1"/>
</dbReference>
<dbReference type="OrthoDB" id="9781189at2"/>
<dbReference type="SUPFAM" id="SSF56281">
    <property type="entry name" value="Metallo-hydrolase/oxidoreductase"/>
    <property type="match status" value="1"/>
</dbReference>
<dbReference type="RefSeq" id="WP_053974995.1">
    <property type="nucleotide sequence ID" value="NZ_FNUE01000002.1"/>
</dbReference>
<dbReference type="InterPro" id="IPR001279">
    <property type="entry name" value="Metallo-B-lactamas"/>
</dbReference>
<protein>
    <submittedName>
        <fullName evidence="2">Metallo-beta-lactamase superfamily protein</fullName>
    </submittedName>
    <submittedName>
        <fullName evidence="3">Phosphoribosyl 1,2-cyclic phosphate phosphodiesterase</fullName>
    </submittedName>
</protein>
<reference evidence="2 4" key="1">
    <citation type="submission" date="2015-07" db="EMBL/GenBank/DDBJ databases">
        <title>Genome of Polaribacter dokdonenesis DSW-5, isolated from seawater off Dokdo in Korea.</title>
        <authorList>
            <person name="Yoon K."/>
            <person name="Song J.Y."/>
            <person name="Kim J.F."/>
        </authorList>
    </citation>
    <scope>NUCLEOTIDE SEQUENCE [LARGE SCALE GENOMIC DNA]</scope>
    <source>
        <strain evidence="2 4">DSW-5</strain>
    </source>
</reference>
<evidence type="ECO:0000259" key="1">
    <source>
        <dbReference type="SMART" id="SM00849"/>
    </source>
</evidence>
<dbReference type="Proteomes" id="UP000183071">
    <property type="component" value="Unassembled WGS sequence"/>
</dbReference>
<organism evidence="2 4">
    <name type="scientific">Polaribacter dokdonensis DSW-5</name>
    <dbReference type="NCBI Taxonomy" id="1300348"/>
    <lineage>
        <taxon>Bacteria</taxon>
        <taxon>Pseudomonadati</taxon>
        <taxon>Bacteroidota</taxon>
        <taxon>Flavobacteriia</taxon>
        <taxon>Flavobacteriales</taxon>
        <taxon>Flavobacteriaceae</taxon>
    </lineage>
</organism>
<dbReference type="PANTHER" id="PTHR42663:SF6">
    <property type="entry name" value="HYDROLASE C777.06C-RELATED"/>
    <property type="match status" value="1"/>
</dbReference>
<gene>
    <name evidence="2" type="ORF">I602_2499</name>
    <name evidence="3" type="ORF">SAMN05444353_2273</name>
</gene>
<comment type="caution">
    <text evidence="2">The sequence shown here is derived from an EMBL/GenBank/DDBJ whole genome shotgun (WGS) entry which is preliminary data.</text>
</comment>
<dbReference type="PATRIC" id="fig|1300348.6.peg.2500"/>
<dbReference type="Proteomes" id="UP000037716">
    <property type="component" value="Unassembled WGS sequence"/>
</dbReference>
<reference evidence="3 5" key="2">
    <citation type="submission" date="2016-10" db="EMBL/GenBank/DDBJ databases">
        <authorList>
            <person name="Varghese N."/>
            <person name="Submissions S."/>
        </authorList>
    </citation>
    <scope>NUCLEOTIDE SEQUENCE [LARGE SCALE GENOMIC DNA]</scope>
    <source>
        <strain evidence="3 5">DSW-5</strain>
    </source>
</reference>
<name>A0A0M9CIN0_9FLAO</name>
<dbReference type="STRING" id="1300348.I602_2499"/>
<dbReference type="Pfam" id="PF12706">
    <property type="entry name" value="Lactamase_B_2"/>
    <property type="match status" value="1"/>
</dbReference>
<proteinExistence type="predicted"/>
<evidence type="ECO:0000313" key="5">
    <source>
        <dbReference type="Proteomes" id="UP000183071"/>
    </source>
</evidence>
<evidence type="ECO:0000313" key="2">
    <source>
        <dbReference type="EMBL" id="KOY52939.1"/>
    </source>
</evidence>
<dbReference type="AlphaFoldDB" id="A0A0M9CIN0"/>
<evidence type="ECO:0000313" key="3">
    <source>
        <dbReference type="EMBL" id="SEE54751.1"/>
    </source>
</evidence>
<dbReference type="CDD" id="cd16279">
    <property type="entry name" value="metallo-hydrolase-like_MBL-fold"/>
    <property type="match status" value="1"/>
</dbReference>
<dbReference type="SMART" id="SM00849">
    <property type="entry name" value="Lactamase_B"/>
    <property type="match status" value="1"/>
</dbReference>
<dbReference type="InterPro" id="IPR036866">
    <property type="entry name" value="RibonucZ/Hydroxyglut_hydro"/>
</dbReference>
<accession>A0A0M9CIN0</accession>
<dbReference type="Gene3D" id="3.60.15.10">
    <property type="entry name" value="Ribonuclease Z/Hydroxyacylglutathione hydrolase-like"/>
    <property type="match status" value="1"/>
</dbReference>
<sequence length="260" mass="29880">MKKAKKQLEITFLGTGTSQGIPMIASKDPVCLSDDIKDKRLRSSVLISWDDVSYVIDCGPDFRQQMIREDVQLVNGVLFTHEHADHTAGLDDLRPYCYKIGEMPIYLNARTLQSLEQRFQYIFSKENRYPGAPSVQPNIVDKDDFFIEGVTITPIEVMHGKLPVTSYRIEDFAYLTDVKFVEEEERKKLQDLDVLVVNALRIEEHPTHFNLQEALDFVAEIKPKTTYFTHISHKLGFHEEVSKNLPENVFLAFDGLKITV</sequence>
<feature type="domain" description="Metallo-beta-lactamase" evidence="1">
    <location>
        <begin position="41"/>
        <end position="230"/>
    </location>
</feature>
<evidence type="ECO:0000313" key="4">
    <source>
        <dbReference type="Proteomes" id="UP000037716"/>
    </source>
</evidence>